<organism evidence="3 4">
    <name type="scientific">Phytophthora infestans</name>
    <name type="common">Potato late blight agent</name>
    <name type="synonym">Botrytis infestans</name>
    <dbReference type="NCBI Taxonomy" id="4787"/>
    <lineage>
        <taxon>Eukaryota</taxon>
        <taxon>Sar</taxon>
        <taxon>Stramenopiles</taxon>
        <taxon>Oomycota</taxon>
        <taxon>Peronosporomycetes</taxon>
        <taxon>Peronosporales</taxon>
        <taxon>Peronosporaceae</taxon>
        <taxon>Phytophthora</taxon>
    </lineage>
</organism>
<evidence type="ECO:0000256" key="1">
    <source>
        <dbReference type="SAM" id="Phobius"/>
    </source>
</evidence>
<keyword evidence="1" id="KW-0472">Membrane</keyword>
<dbReference type="EMBL" id="WSZM01000551">
    <property type="protein sequence ID" value="KAF4031712.1"/>
    <property type="molecule type" value="Genomic_DNA"/>
</dbReference>
<dbReference type="AlphaFoldDB" id="A0A833SAU0"/>
<sequence>MALPMILVLLLVVVVVDVAPDVEPVAASHEPVGSKAEVIVAGTESAGTTTQAQLAESRRQNVLIVGWPVALETLLLLLWVLVPVVAFSLAIFTD</sequence>
<feature type="chain" id="PRO_5032434028" description="Secreted RxLR effector peptide protein" evidence="2">
    <location>
        <begin position="19"/>
        <end position="94"/>
    </location>
</feature>
<evidence type="ECO:0000313" key="4">
    <source>
        <dbReference type="Proteomes" id="UP000602510"/>
    </source>
</evidence>
<proteinExistence type="predicted"/>
<name>A0A833SAU0_PHYIN</name>
<keyword evidence="1" id="KW-1133">Transmembrane helix</keyword>
<dbReference type="Proteomes" id="UP000602510">
    <property type="component" value="Unassembled WGS sequence"/>
</dbReference>
<keyword evidence="1" id="KW-0812">Transmembrane</keyword>
<gene>
    <name evidence="3" type="ORF">GN244_ATG16436</name>
</gene>
<evidence type="ECO:0000256" key="2">
    <source>
        <dbReference type="SAM" id="SignalP"/>
    </source>
</evidence>
<feature type="signal peptide" evidence="2">
    <location>
        <begin position="1"/>
        <end position="18"/>
    </location>
</feature>
<evidence type="ECO:0008006" key="5">
    <source>
        <dbReference type="Google" id="ProtNLM"/>
    </source>
</evidence>
<feature type="transmembrane region" description="Helical" evidence="1">
    <location>
        <begin position="73"/>
        <end position="92"/>
    </location>
</feature>
<keyword evidence="2" id="KW-0732">Signal</keyword>
<reference evidence="3" key="1">
    <citation type="submission" date="2020-04" db="EMBL/GenBank/DDBJ databases">
        <title>Hybrid Assembly of Korean Phytophthora infestans isolates.</title>
        <authorList>
            <person name="Prokchorchik M."/>
            <person name="Lee Y."/>
            <person name="Seo J."/>
            <person name="Cho J.-H."/>
            <person name="Park Y.-E."/>
            <person name="Jang D.-C."/>
            <person name="Im J.-S."/>
            <person name="Choi J.-G."/>
            <person name="Park H.-J."/>
            <person name="Lee G.-B."/>
            <person name="Lee Y.-G."/>
            <person name="Hong S.-Y."/>
            <person name="Cho K."/>
            <person name="Sohn K.H."/>
        </authorList>
    </citation>
    <scope>NUCLEOTIDE SEQUENCE</scope>
    <source>
        <strain evidence="3">KR_1_A1</strain>
    </source>
</reference>
<comment type="caution">
    <text evidence="3">The sequence shown here is derived from an EMBL/GenBank/DDBJ whole genome shotgun (WGS) entry which is preliminary data.</text>
</comment>
<evidence type="ECO:0000313" key="3">
    <source>
        <dbReference type="EMBL" id="KAF4031712.1"/>
    </source>
</evidence>
<accession>A0A833SAU0</accession>
<protein>
    <recommendedName>
        <fullName evidence="5">Secreted RxLR effector peptide protein</fullName>
    </recommendedName>
</protein>
<keyword evidence="4" id="KW-1185">Reference proteome</keyword>